<feature type="region of interest" description="Disordered" evidence="1">
    <location>
        <begin position="171"/>
        <end position="195"/>
    </location>
</feature>
<reference evidence="2" key="1">
    <citation type="submission" date="2022-03" db="EMBL/GenBank/DDBJ databases">
        <authorList>
            <person name="Martin C."/>
        </authorList>
    </citation>
    <scope>NUCLEOTIDE SEQUENCE</scope>
</reference>
<proteinExistence type="predicted"/>
<dbReference type="OrthoDB" id="10072175at2759"/>
<keyword evidence="3" id="KW-1185">Reference proteome</keyword>
<name>A0A8S4P3E3_OWEFU</name>
<comment type="caution">
    <text evidence="2">The sequence shown here is derived from an EMBL/GenBank/DDBJ whole genome shotgun (WGS) entry which is preliminary data.</text>
</comment>
<sequence>MKVPKTDPFPNFGNSVLPLNESFDNNNNNRALSVYKDRISVTSHNNKNNMADNCSVVSKDNTVIAEISKVTLQTDVLEEADSSMSRISNSTAEWPKDVSPCLAEDITEETHQRFDTGIKMADKSNLALDEKLLRLKLLDAKHNGVINNSTDYDIKYMIDKKQKTQNIHARLKKRERKPPELEEPSSPLISKADRHKLNLLSHGSNRKKIAQHKCAKKKYKNDQMVPSVESAHPKILIVENGCRGLADRAGYTVLSGFKRGPAVANGVSPSAACFSFAHMMHVF</sequence>
<evidence type="ECO:0000256" key="1">
    <source>
        <dbReference type="SAM" id="MobiDB-lite"/>
    </source>
</evidence>
<gene>
    <name evidence="2" type="ORF">OFUS_LOCUS13482</name>
</gene>
<accession>A0A8S4P3E3</accession>
<evidence type="ECO:0000313" key="2">
    <source>
        <dbReference type="EMBL" id="CAH1787850.1"/>
    </source>
</evidence>
<dbReference type="EMBL" id="CAIIXF020000006">
    <property type="protein sequence ID" value="CAH1787850.1"/>
    <property type="molecule type" value="Genomic_DNA"/>
</dbReference>
<protein>
    <submittedName>
        <fullName evidence="2">Uncharacterized protein</fullName>
    </submittedName>
</protein>
<organism evidence="2 3">
    <name type="scientific">Owenia fusiformis</name>
    <name type="common">Polychaete worm</name>
    <dbReference type="NCBI Taxonomy" id="6347"/>
    <lineage>
        <taxon>Eukaryota</taxon>
        <taxon>Metazoa</taxon>
        <taxon>Spiralia</taxon>
        <taxon>Lophotrochozoa</taxon>
        <taxon>Annelida</taxon>
        <taxon>Polychaeta</taxon>
        <taxon>Sedentaria</taxon>
        <taxon>Canalipalpata</taxon>
        <taxon>Sabellida</taxon>
        <taxon>Oweniida</taxon>
        <taxon>Oweniidae</taxon>
        <taxon>Owenia</taxon>
    </lineage>
</organism>
<dbReference type="Proteomes" id="UP000749559">
    <property type="component" value="Unassembled WGS sequence"/>
</dbReference>
<dbReference type="AlphaFoldDB" id="A0A8S4P3E3"/>
<evidence type="ECO:0000313" key="3">
    <source>
        <dbReference type="Proteomes" id="UP000749559"/>
    </source>
</evidence>